<feature type="non-terminal residue" evidence="2">
    <location>
        <position position="94"/>
    </location>
</feature>
<accession>A0A0B6YGR0</accession>
<evidence type="ECO:0008006" key="3">
    <source>
        <dbReference type="Google" id="ProtNLM"/>
    </source>
</evidence>
<sequence length="94" mass="10358">ESKKALRIEAAMEKQSAKFDTERETLCLRLQEEEKQTFILKAEVEHLSKQLESLQHQVRSCELSPTSAKIRSSVSPSRATNSLLSGRSGAAGGV</sequence>
<name>A0A0B6YGR0_9EUPU</name>
<evidence type="ECO:0000256" key="1">
    <source>
        <dbReference type="SAM" id="MobiDB-lite"/>
    </source>
</evidence>
<proteinExistence type="predicted"/>
<feature type="region of interest" description="Disordered" evidence="1">
    <location>
        <begin position="65"/>
        <end position="94"/>
    </location>
</feature>
<feature type="non-terminal residue" evidence="2">
    <location>
        <position position="1"/>
    </location>
</feature>
<dbReference type="AlphaFoldDB" id="A0A0B6YGR0"/>
<organism evidence="2">
    <name type="scientific">Arion vulgaris</name>
    <dbReference type="NCBI Taxonomy" id="1028688"/>
    <lineage>
        <taxon>Eukaryota</taxon>
        <taxon>Metazoa</taxon>
        <taxon>Spiralia</taxon>
        <taxon>Lophotrochozoa</taxon>
        <taxon>Mollusca</taxon>
        <taxon>Gastropoda</taxon>
        <taxon>Heterobranchia</taxon>
        <taxon>Euthyneura</taxon>
        <taxon>Panpulmonata</taxon>
        <taxon>Eupulmonata</taxon>
        <taxon>Stylommatophora</taxon>
        <taxon>Helicina</taxon>
        <taxon>Arionoidea</taxon>
        <taxon>Arionidae</taxon>
        <taxon>Arion</taxon>
    </lineage>
</organism>
<evidence type="ECO:0000313" key="2">
    <source>
        <dbReference type="EMBL" id="CEK54715.1"/>
    </source>
</evidence>
<reference evidence="2" key="1">
    <citation type="submission" date="2014-12" db="EMBL/GenBank/DDBJ databases">
        <title>Insight into the proteome of Arion vulgaris.</title>
        <authorList>
            <person name="Aradska J."/>
            <person name="Bulat T."/>
            <person name="Smidak R."/>
            <person name="Sarate P."/>
            <person name="Gangsoo J."/>
            <person name="Sialana F."/>
            <person name="Bilban M."/>
            <person name="Lubec G."/>
        </authorList>
    </citation>
    <scope>NUCLEOTIDE SEQUENCE</scope>
    <source>
        <tissue evidence="2">Skin</tissue>
    </source>
</reference>
<feature type="compositionally biased region" description="Polar residues" evidence="1">
    <location>
        <begin position="65"/>
        <end position="81"/>
    </location>
</feature>
<protein>
    <recommendedName>
        <fullName evidence="3">Cortactin-binding protein-2 N-terminal domain-containing protein</fullName>
    </recommendedName>
</protein>
<dbReference type="EMBL" id="HACG01007850">
    <property type="protein sequence ID" value="CEK54715.1"/>
    <property type="molecule type" value="Transcribed_RNA"/>
</dbReference>
<gene>
    <name evidence="2" type="primary">ORF23476</name>
</gene>